<evidence type="ECO:0000313" key="4">
    <source>
        <dbReference type="Proteomes" id="UP000223445"/>
    </source>
</evidence>
<accession>A0A9X6U4W9</accession>
<gene>
    <name evidence="2" type="ORF">COE48_05400</name>
    <name evidence="1" type="ORF">CON01_00935</name>
</gene>
<dbReference type="RefSeq" id="WP_097877100.1">
    <property type="nucleotide sequence ID" value="NZ_JBALLD010000003.1"/>
</dbReference>
<name>A0A9X6U4W9_BACTU</name>
<dbReference type="Proteomes" id="UP000220127">
    <property type="component" value="Unassembled WGS sequence"/>
</dbReference>
<comment type="caution">
    <text evidence="1">The sequence shown here is derived from an EMBL/GenBank/DDBJ whole genome shotgun (WGS) entry which is preliminary data.</text>
</comment>
<dbReference type="EMBL" id="NVMD01000002">
    <property type="protein sequence ID" value="PED16447.1"/>
    <property type="molecule type" value="Genomic_DNA"/>
</dbReference>
<sequence>MKKQLFVGELTPCEEHITPVRNEMGMNKPRGGFWTSTYINEEHGSDWVLWSLGNEFYTCTNSTSWLLTPSTGARIATVDSHQDLVELTEKYKAKNEMKLLGASSLMTRFDHLIDYEKLSQDYDAFRITEKGQMDTRFSHPHNLYGFDCESTVWFRWCFDKVEKLDKSYY</sequence>
<reference evidence="3 4" key="1">
    <citation type="submission" date="2017-09" db="EMBL/GenBank/DDBJ databases">
        <title>Large-scale bioinformatics analysis of Bacillus genomes uncovers conserved roles of natural products in bacterial physiology.</title>
        <authorList>
            <consortium name="Agbiome Team Llc"/>
            <person name="Bleich R.M."/>
            <person name="Grubbs K.J."/>
            <person name="Santa Maria K.C."/>
            <person name="Allen S.E."/>
            <person name="Farag S."/>
            <person name="Shank E.A."/>
            <person name="Bowers A."/>
        </authorList>
    </citation>
    <scope>NUCLEOTIDE SEQUENCE [LARGE SCALE GENOMIC DNA]</scope>
    <source>
        <strain evidence="2 4">AFS030179</strain>
        <strain evidence="1 3">AFS094940</strain>
    </source>
</reference>
<organism evidence="1 3">
    <name type="scientific">Bacillus thuringiensis</name>
    <dbReference type="NCBI Taxonomy" id="1428"/>
    <lineage>
        <taxon>Bacteria</taxon>
        <taxon>Bacillati</taxon>
        <taxon>Bacillota</taxon>
        <taxon>Bacilli</taxon>
        <taxon>Bacillales</taxon>
        <taxon>Bacillaceae</taxon>
        <taxon>Bacillus</taxon>
        <taxon>Bacillus cereus group</taxon>
    </lineage>
</organism>
<dbReference type="EMBL" id="NUPM01000005">
    <property type="protein sequence ID" value="PGZ05021.1"/>
    <property type="molecule type" value="Genomic_DNA"/>
</dbReference>
<protein>
    <submittedName>
        <fullName evidence="1">Uncharacterized protein</fullName>
    </submittedName>
</protein>
<evidence type="ECO:0000313" key="3">
    <source>
        <dbReference type="Proteomes" id="UP000220127"/>
    </source>
</evidence>
<evidence type="ECO:0000313" key="1">
    <source>
        <dbReference type="EMBL" id="PED16447.1"/>
    </source>
</evidence>
<dbReference type="AlphaFoldDB" id="A0A9X6U4W9"/>
<evidence type="ECO:0000313" key="2">
    <source>
        <dbReference type="EMBL" id="PGZ05021.1"/>
    </source>
</evidence>
<proteinExistence type="predicted"/>
<dbReference type="Proteomes" id="UP000223445">
    <property type="component" value="Unassembled WGS sequence"/>
</dbReference>